<dbReference type="NCBIfam" id="TIGR02532">
    <property type="entry name" value="IV_pilin_GFxxxE"/>
    <property type="match status" value="1"/>
</dbReference>
<gene>
    <name evidence="5" type="ORF">B0X71_07175</name>
</gene>
<keyword evidence="3" id="KW-0178">Competence</keyword>
<keyword evidence="6" id="KW-1185">Reference proteome</keyword>
<keyword evidence="4" id="KW-0812">Transmembrane</keyword>
<dbReference type="InterPro" id="IPR045584">
    <property type="entry name" value="Pilin-like"/>
</dbReference>
<dbReference type="KEGG" id="pmar:B0X71_07175"/>
<evidence type="ECO:0008006" key="7">
    <source>
        <dbReference type="Google" id="ProtNLM"/>
    </source>
</evidence>
<dbReference type="EMBL" id="CP019640">
    <property type="protein sequence ID" value="AQQ52891.1"/>
    <property type="molecule type" value="Genomic_DNA"/>
</dbReference>
<dbReference type="SUPFAM" id="SSF54523">
    <property type="entry name" value="Pili subunits"/>
    <property type="match status" value="1"/>
</dbReference>
<feature type="transmembrane region" description="Helical" evidence="4">
    <location>
        <begin position="20"/>
        <end position="42"/>
    </location>
</feature>
<evidence type="ECO:0000313" key="6">
    <source>
        <dbReference type="Proteomes" id="UP000188184"/>
    </source>
</evidence>
<keyword evidence="2" id="KW-0488">Methylation</keyword>
<dbReference type="GO" id="GO:0015628">
    <property type="term" value="P:protein secretion by the type II secretion system"/>
    <property type="evidence" value="ECO:0007669"/>
    <property type="project" value="InterPro"/>
</dbReference>
<evidence type="ECO:0000256" key="2">
    <source>
        <dbReference type="ARBA" id="ARBA00022481"/>
    </source>
</evidence>
<accession>A0A1Q2KXG9</accession>
<dbReference type="InterPro" id="IPR012902">
    <property type="entry name" value="N_methyl_site"/>
</dbReference>
<reference evidence="5 6" key="1">
    <citation type="submission" date="2017-02" db="EMBL/GenBank/DDBJ databases">
        <title>The complete genomic sequence of a novel cold adapted crude oil-degrading bacterium Planococcus qaidamina Y42.</title>
        <authorList>
            <person name="Yang R."/>
        </authorList>
    </citation>
    <scope>NUCLEOTIDE SEQUENCE [LARGE SCALE GENOMIC DNA]</scope>
    <source>
        <strain evidence="5 6">Y42</strain>
    </source>
</reference>
<name>A0A1Q2KXG9_9BACL</name>
<evidence type="ECO:0000313" key="5">
    <source>
        <dbReference type="EMBL" id="AQQ52891.1"/>
    </source>
</evidence>
<keyword evidence="4" id="KW-1133">Transmembrane helix</keyword>
<dbReference type="OrthoDB" id="2428428at2"/>
<dbReference type="GO" id="GO:0009986">
    <property type="term" value="C:cell surface"/>
    <property type="evidence" value="ECO:0007669"/>
    <property type="project" value="UniProtKB-SubCell"/>
</dbReference>
<evidence type="ECO:0000256" key="1">
    <source>
        <dbReference type="ARBA" id="ARBA00004241"/>
    </source>
</evidence>
<dbReference type="GO" id="GO:0015627">
    <property type="term" value="C:type II protein secretion system complex"/>
    <property type="evidence" value="ECO:0007669"/>
    <property type="project" value="InterPro"/>
</dbReference>
<dbReference type="Pfam" id="PF07963">
    <property type="entry name" value="N_methyl"/>
    <property type="match status" value="1"/>
</dbReference>
<dbReference type="AlphaFoldDB" id="A0A1Q2KXG9"/>
<organism evidence="5 6">
    <name type="scientific">Planococcus lenghuensis</name>
    <dbReference type="NCBI Taxonomy" id="2213202"/>
    <lineage>
        <taxon>Bacteria</taxon>
        <taxon>Bacillati</taxon>
        <taxon>Bacillota</taxon>
        <taxon>Bacilli</taxon>
        <taxon>Bacillales</taxon>
        <taxon>Caryophanaceae</taxon>
        <taxon>Planococcus</taxon>
    </lineage>
</organism>
<dbReference type="Proteomes" id="UP000188184">
    <property type="component" value="Chromosome"/>
</dbReference>
<dbReference type="RefSeq" id="WP_077588773.1">
    <property type="nucleotide sequence ID" value="NZ_CP019640.1"/>
</dbReference>
<evidence type="ECO:0000256" key="4">
    <source>
        <dbReference type="SAM" id="Phobius"/>
    </source>
</evidence>
<sequence length="164" mass="16759">MKKLLQKKLKDERGLTLIELLAVIVILAIIAAIAIPAIAGIIENSRVGAVKSDAINLINAANLYEADTPVDPTTPTPDTRVTLGELEAGGYIDDAGSFDGASATNVFVDYDAETITGTNTALGDVVLTFTATTIDQIGAMPNGQGNGTTFGGVAGAANTIGVVR</sequence>
<dbReference type="PROSITE" id="PS00409">
    <property type="entry name" value="PROKAR_NTER_METHYL"/>
    <property type="match status" value="1"/>
</dbReference>
<comment type="subcellular location">
    <subcellularLocation>
        <location evidence="1">Cell surface</location>
    </subcellularLocation>
</comment>
<evidence type="ECO:0000256" key="3">
    <source>
        <dbReference type="ARBA" id="ARBA00023287"/>
    </source>
</evidence>
<dbReference type="PRINTS" id="PR00813">
    <property type="entry name" value="BCTERIALGSPG"/>
</dbReference>
<dbReference type="Gene3D" id="3.30.700.10">
    <property type="entry name" value="Glycoprotein, Type 4 Pilin"/>
    <property type="match status" value="1"/>
</dbReference>
<dbReference type="InterPro" id="IPR000983">
    <property type="entry name" value="Bac_GSPG_pilin"/>
</dbReference>
<proteinExistence type="predicted"/>
<protein>
    <recommendedName>
        <fullName evidence="7">Prepilin-type N-terminal cleavage/methylation domain-containing protein</fullName>
    </recommendedName>
</protein>
<keyword evidence="4" id="KW-0472">Membrane</keyword>
<dbReference type="GO" id="GO:0030420">
    <property type="term" value="P:establishment of competence for transformation"/>
    <property type="evidence" value="ECO:0007669"/>
    <property type="project" value="UniProtKB-KW"/>
</dbReference>